<keyword evidence="2" id="KW-0519">Myristate</keyword>
<evidence type="ECO:0000256" key="1">
    <source>
        <dbReference type="ARBA" id="ARBA00004308"/>
    </source>
</evidence>
<evidence type="ECO:0000256" key="4">
    <source>
        <dbReference type="ARBA" id="ARBA00023139"/>
    </source>
</evidence>
<keyword evidence="4" id="KW-0564">Palmitate</keyword>
<comment type="subcellular location">
    <subcellularLocation>
        <location evidence="1">Endomembrane system</location>
    </subcellularLocation>
</comment>
<dbReference type="GeneID" id="54586602"/>
<evidence type="ECO:0000256" key="3">
    <source>
        <dbReference type="ARBA" id="ARBA00023136"/>
    </source>
</evidence>
<keyword evidence="3" id="KW-0472">Membrane</keyword>
<accession>A0A6A6ILU7</accession>
<evidence type="ECO:0008006" key="9">
    <source>
        <dbReference type="Google" id="ProtNLM"/>
    </source>
</evidence>
<protein>
    <recommendedName>
        <fullName evidence="9">Late endosomal/lysosomal adaptor and MAPK and MTOR activator-domain-containing protein</fullName>
    </recommendedName>
</protein>
<dbReference type="Proteomes" id="UP000800094">
    <property type="component" value="Unassembled WGS sequence"/>
</dbReference>
<gene>
    <name evidence="7" type="ORF">BU26DRAFT_564303</name>
</gene>
<dbReference type="SMART" id="SM01262">
    <property type="entry name" value="LAMTOR"/>
    <property type="match status" value="1"/>
</dbReference>
<dbReference type="GO" id="GO:0032008">
    <property type="term" value="P:positive regulation of TOR signaling"/>
    <property type="evidence" value="ECO:0007669"/>
    <property type="project" value="InterPro"/>
</dbReference>
<dbReference type="RefSeq" id="XP_033685457.1">
    <property type="nucleotide sequence ID" value="XM_033833272.1"/>
</dbReference>
<dbReference type="Pfam" id="PF15454">
    <property type="entry name" value="LAMTOR"/>
    <property type="match status" value="1"/>
</dbReference>
<keyword evidence="8" id="KW-1185">Reference proteome</keyword>
<evidence type="ECO:0000313" key="8">
    <source>
        <dbReference type="Proteomes" id="UP000800094"/>
    </source>
</evidence>
<reference evidence="7" key="1">
    <citation type="journal article" date="2020" name="Stud. Mycol.">
        <title>101 Dothideomycetes genomes: a test case for predicting lifestyles and emergence of pathogens.</title>
        <authorList>
            <person name="Haridas S."/>
            <person name="Albert R."/>
            <person name="Binder M."/>
            <person name="Bloem J."/>
            <person name="Labutti K."/>
            <person name="Salamov A."/>
            <person name="Andreopoulos B."/>
            <person name="Baker S."/>
            <person name="Barry K."/>
            <person name="Bills G."/>
            <person name="Bluhm B."/>
            <person name="Cannon C."/>
            <person name="Castanera R."/>
            <person name="Culley D."/>
            <person name="Daum C."/>
            <person name="Ezra D."/>
            <person name="Gonzalez J."/>
            <person name="Henrissat B."/>
            <person name="Kuo A."/>
            <person name="Liang C."/>
            <person name="Lipzen A."/>
            <person name="Lutzoni F."/>
            <person name="Magnuson J."/>
            <person name="Mondo S."/>
            <person name="Nolan M."/>
            <person name="Ohm R."/>
            <person name="Pangilinan J."/>
            <person name="Park H.-J."/>
            <person name="Ramirez L."/>
            <person name="Alfaro M."/>
            <person name="Sun H."/>
            <person name="Tritt A."/>
            <person name="Yoshinaga Y."/>
            <person name="Zwiers L.-H."/>
            <person name="Turgeon B."/>
            <person name="Goodwin S."/>
            <person name="Spatafora J."/>
            <person name="Crous P."/>
            <person name="Grigoriev I."/>
        </authorList>
    </citation>
    <scope>NUCLEOTIDE SEQUENCE</scope>
    <source>
        <strain evidence="7">CBS 122368</strain>
    </source>
</reference>
<dbReference type="InterPro" id="IPR028209">
    <property type="entry name" value="LAMTOR1/MEH1"/>
</dbReference>
<sequence length="161" mass="17596">MGICASCLGLGRRPSDSERSDSSHLLGDPYQPHYGSINGPGSHSVPQPDPEEIRRQRDALERICAQTSDKLIHVSQATYTDDGANSEYPRLFNERFPPMKQSSRPTSAHADAEEDEATWLGNVIGDSADAEGSWERVEPIDSGALTIQFGDALGSDRRQAR</sequence>
<dbReference type="AlphaFoldDB" id="A0A6A6ILU7"/>
<dbReference type="GO" id="GO:0016197">
    <property type="term" value="P:endosomal transport"/>
    <property type="evidence" value="ECO:0007669"/>
    <property type="project" value="InterPro"/>
</dbReference>
<dbReference type="GO" id="GO:0071986">
    <property type="term" value="C:Ragulator complex"/>
    <property type="evidence" value="ECO:0007669"/>
    <property type="project" value="InterPro"/>
</dbReference>
<dbReference type="GO" id="GO:0071230">
    <property type="term" value="P:cellular response to amino acid stimulus"/>
    <property type="evidence" value="ECO:0007669"/>
    <property type="project" value="InterPro"/>
</dbReference>
<keyword evidence="5" id="KW-0449">Lipoprotein</keyword>
<dbReference type="OrthoDB" id="5299893at2759"/>
<feature type="compositionally biased region" description="Basic and acidic residues" evidence="6">
    <location>
        <begin position="13"/>
        <end position="22"/>
    </location>
</feature>
<dbReference type="GO" id="GO:0043410">
    <property type="term" value="P:positive regulation of MAPK cascade"/>
    <property type="evidence" value="ECO:0007669"/>
    <property type="project" value="InterPro"/>
</dbReference>
<dbReference type="EMBL" id="ML987194">
    <property type="protein sequence ID" value="KAF2250453.1"/>
    <property type="molecule type" value="Genomic_DNA"/>
</dbReference>
<evidence type="ECO:0000256" key="2">
    <source>
        <dbReference type="ARBA" id="ARBA00022707"/>
    </source>
</evidence>
<dbReference type="GO" id="GO:0031902">
    <property type="term" value="C:late endosome membrane"/>
    <property type="evidence" value="ECO:0007669"/>
    <property type="project" value="InterPro"/>
</dbReference>
<name>A0A6A6ILU7_9PLEO</name>
<feature type="region of interest" description="Disordered" evidence="6">
    <location>
        <begin position="1"/>
        <end position="57"/>
    </location>
</feature>
<proteinExistence type="predicted"/>
<evidence type="ECO:0000313" key="7">
    <source>
        <dbReference type="EMBL" id="KAF2250453.1"/>
    </source>
</evidence>
<dbReference type="GO" id="GO:0045121">
    <property type="term" value="C:membrane raft"/>
    <property type="evidence" value="ECO:0007669"/>
    <property type="project" value="InterPro"/>
</dbReference>
<evidence type="ECO:0000256" key="6">
    <source>
        <dbReference type="SAM" id="MobiDB-lite"/>
    </source>
</evidence>
<dbReference type="GO" id="GO:0001919">
    <property type="term" value="P:regulation of receptor recycling"/>
    <property type="evidence" value="ECO:0007669"/>
    <property type="project" value="InterPro"/>
</dbReference>
<organism evidence="7 8">
    <name type="scientific">Trematosphaeria pertusa</name>
    <dbReference type="NCBI Taxonomy" id="390896"/>
    <lineage>
        <taxon>Eukaryota</taxon>
        <taxon>Fungi</taxon>
        <taxon>Dikarya</taxon>
        <taxon>Ascomycota</taxon>
        <taxon>Pezizomycotina</taxon>
        <taxon>Dothideomycetes</taxon>
        <taxon>Pleosporomycetidae</taxon>
        <taxon>Pleosporales</taxon>
        <taxon>Massarineae</taxon>
        <taxon>Trematosphaeriaceae</taxon>
        <taxon>Trematosphaeria</taxon>
    </lineage>
</organism>
<evidence type="ECO:0000256" key="5">
    <source>
        <dbReference type="ARBA" id="ARBA00023288"/>
    </source>
</evidence>